<gene>
    <name evidence="4" type="ORF">GGR14_001281</name>
</gene>
<dbReference type="OrthoDB" id="1100086at2"/>
<accession>A0A7W6HV52</accession>
<dbReference type="PANTHER" id="PTHR30273:SF2">
    <property type="entry name" value="PROTEIN FECR"/>
    <property type="match status" value="1"/>
</dbReference>
<dbReference type="EMBL" id="JACIES010000002">
    <property type="protein sequence ID" value="MBB4025509.1"/>
    <property type="molecule type" value="Genomic_DNA"/>
</dbReference>
<comment type="caution">
    <text evidence="4">The sequence shown here is derived from an EMBL/GenBank/DDBJ whole genome shotgun (WGS) entry which is preliminary data.</text>
</comment>
<keyword evidence="1" id="KW-1133">Transmembrane helix</keyword>
<dbReference type="RefSeq" id="WP_124316206.1">
    <property type="nucleotide sequence ID" value="NZ_AP028155.1"/>
</dbReference>
<evidence type="ECO:0000313" key="5">
    <source>
        <dbReference type="Proteomes" id="UP000546007"/>
    </source>
</evidence>
<sequence length="387" mass="45117">MHDEEKVIQRMTRLLQKEIFEELTMEDREELEDWLKTDATRREWYDRMRSRDFMKEDHRHYLEIADPEQAWGRMEGDMNRNVRKTRWTWIGSVAAVAVIIFCVTFFWGREGKIRPPVYLSVNVHESVLISLIVDDGKDSIPLNVNQDVCFVENGVRAENNTLIYDTVLRQMSEVEHHTLAVGRGGEYRLTLSDGSVVWLNAGSSLRYPVCFTGDRRVVELHGEAFFQVSPNEKMPFEVKSGDFSVSVLGTSFNVTNYMDEQYARVTLATGKLQVNKGEHCVIIHPNQQVQLGSDCFDVREVDARYYTSWIENKFMFDDEPLNVIVRKLARWYDLDYEFTDPSLEGTRFSGQLLKYDDITKAFELLEMTTNVHFTINQNTILIMKGKQ</sequence>
<reference evidence="4 5" key="1">
    <citation type="submission" date="2020-08" db="EMBL/GenBank/DDBJ databases">
        <title>Genomic Encyclopedia of Type Strains, Phase IV (KMG-IV): sequencing the most valuable type-strain genomes for metagenomic binning, comparative biology and taxonomic classification.</title>
        <authorList>
            <person name="Goeker M."/>
        </authorList>
    </citation>
    <scope>NUCLEOTIDE SEQUENCE [LARGE SCALE GENOMIC DNA]</scope>
    <source>
        <strain evidence="4 5">DSM 105721</strain>
    </source>
</reference>
<dbReference type="Gene3D" id="3.55.50.30">
    <property type="match status" value="1"/>
</dbReference>
<evidence type="ECO:0000259" key="3">
    <source>
        <dbReference type="Pfam" id="PF16344"/>
    </source>
</evidence>
<dbReference type="PANTHER" id="PTHR30273">
    <property type="entry name" value="PERIPLASMIC SIGNAL SENSOR AND SIGMA FACTOR ACTIVATOR FECR-RELATED"/>
    <property type="match status" value="1"/>
</dbReference>
<dbReference type="Gene3D" id="2.60.120.1440">
    <property type="match status" value="1"/>
</dbReference>
<dbReference type="GO" id="GO:0016989">
    <property type="term" value="F:sigma factor antagonist activity"/>
    <property type="evidence" value="ECO:0007669"/>
    <property type="project" value="TreeGrafter"/>
</dbReference>
<dbReference type="Pfam" id="PF16344">
    <property type="entry name" value="FecR_C"/>
    <property type="match status" value="1"/>
</dbReference>
<feature type="domain" description="Protein FecR C-terminal" evidence="3">
    <location>
        <begin position="313"/>
        <end position="382"/>
    </location>
</feature>
<dbReference type="GeneID" id="93103278"/>
<evidence type="ECO:0008006" key="6">
    <source>
        <dbReference type="Google" id="ProtNLM"/>
    </source>
</evidence>
<protein>
    <recommendedName>
        <fullName evidence="6">DUF4974 domain-containing protein</fullName>
    </recommendedName>
</protein>
<dbReference type="Pfam" id="PF04773">
    <property type="entry name" value="FecR"/>
    <property type="match status" value="1"/>
</dbReference>
<keyword evidence="1" id="KW-0812">Transmembrane</keyword>
<keyword evidence="1" id="KW-0472">Membrane</keyword>
<name>A0A7W6HV52_9BACT</name>
<feature type="transmembrane region" description="Helical" evidence="1">
    <location>
        <begin position="87"/>
        <end position="107"/>
    </location>
</feature>
<dbReference type="InterPro" id="IPR032508">
    <property type="entry name" value="FecR_C"/>
</dbReference>
<evidence type="ECO:0000313" key="4">
    <source>
        <dbReference type="EMBL" id="MBB4025509.1"/>
    </source>
</evidence>
<evidence type="ECO:0000256" key="1">
    <source>
        <dbReference type="SAM" id="Phobius"/>
    </source>
</evidence>
<feature type="domain" description="FecR protein" evidence="2">
    <location>
        <begin position="178"/>
        <end position="271"/>
    </location>
</feature>
<dbReference type="InterPro" id="IPR006860">
    <property type="entry name" value="FecR"/>
</dbReference>
<organism evidence="4 5">
    <name type="scientific">Butyricimonas faecihominis</name>
    <dbReference type="NCBI Taxonomy" id="1472416"/>
    <lineage>
        <taxon>Bacteria</taxon>
        <taxon>Pseudomonadati</taxon>
        <taxon>Bacteroidota</taxon>
        <taxon>Bacteroidia</taxon>
        <taxon>Bacteroidales</taxon>
        <taxon>Odoribacteraceae</taxon>
        <taxon>Butyricimonas</taxon>
    </lineage>
</organism>
<evidence type="ECO:0000259" key="2">
    <source>
        <dbReference type="Pfam" id="PF04773"/>
    </source>
</evidence>
<dbReference type="AlphaFoldDB" id="A0A7W6HV52"/>
<keyword evidence="5" id="KW-1185">Reference proteome</keyword>
<dbReference type="InterPro" id="IPR012373">
    <property type="entry name" value="Ferrdict_sens_TM"/>
</dbReference>
<dbReference type="Proteomes" id="UP000546007">
    <property type="component" value="Unassembled WGS sequence"/>
</dbReference>
<proteinExistence type="predicted"/>